<keyword evidence="2" id="KW-1185">Reference proteome</keyword>
<name>A0A7N2LWB9_QUELO</name>
<dbReference type="EnsemblPlants" id="QL06p005983:mrna">
    <property type="protein sequence ID" value="QL06p005983:mrna"/>
    <property type="gene ID" value="QL06p005983"/>
</dbReference>
<dbReference type="PANTHER" id="PTHR22931:SF9">
    <property type="entry name" value="PYRUVATE, PHOSPHATE DIKINASE 1, CHLOROPLASTIC"/>
    <property type="match status" value="1"/>
</dbReference>
<sequence>MLGMMDTVLNLGLNDEVVGRLASKSGERFANDSYKRFLGMVVDVVTRGEQYNNFFLETKGENFPSDPCFGTKQQLQLAIKAVFDSWDSPRANKFRNIK</sequence>
<evidence type="ECO:0000313" key="1">
    <source>
        <dbReference type="EnsemblPlants" id="QL06p005983:mrna"/>
    </source>
</evidence>
<reference evidence="1" key="2">
    <citation type="submission" date="2021-01" db="UniProtKB">
        <authorList>
            <consortium name="EnsemblPlants"/>
        </authorList>
    </citation>
    <scope>IDENTIFICATION</scope>
</reference>
<dbReference type="GO" id="GO:0050242">
    <property type="term" value="F:pyruvate, phosphate dikinase activity"/>
    <property type="evidence" value="ECO:0007669"/>
    <property type="project" value="InterPro"/>
</dbReference>
<protein>
    <submittedName>
        <fullName evidence="1">Uncharacterized protein</fullName>
    </submittedName>
</protein>
<proteinExistence type="predicted"/>
<dbReference type="InParanoid" id="A0A7N2LWB9"/>
<dbReference type="Proteomes" id="UP000594261">
    <property type="component" value="Chromosome 6"/>
</dbReference>
<dbReference type="PANTHER" id="PTHR22931">
    <property type="entry name" value="PHOSPHOENOLPYRUVATE DIKINASE-RELATED"/>
    <property type="match status" value="1"/>
</dbReference>
<dbReference type="SUPFAM" id="SSF56059">
    <property type="entry name" value="Glutathione synthetase ATP-binding domain-like"/>
    <property type="match status" value="1"/>
</dbReference>
<dbReference type="Gramene" id="QL06p005983:mrna">
    <property type="protein sequence ID" value="QL06p005983:mrna"/>
    <property type="gene ID" value="QL06p005983"/>
</dbReference>
<accession>A0A7N2LWB9</accession>
<evidence type="ECO:0000313" key="2">
    <source>
        <dbReference type="Proteomes" id="UP000594261"/>
    </source>
</evidence>
<dbReference type="AlphaFoldDB" id="A0A7N2LWB9"/>
<dbReference type="InterPro" id="IPR010121">
    <property type="entry name" value="Pyruvate_phosphate_dikinase"/>
</dbReference>
<dbReference type="Gene3D" id="1.20.80.30">
    <property type="match status" value="1"/>
</dbReference>
<reference evidence="1 2" key="1">
    <citation type="journal article" date="2016" name="G3 (Bethesda)">
        <title>First Draft Assembly and Annotation of the Genome of a California Endemic Oak Quercus lobata Nee (Fagaceae).</title>
        <authorList>
            <person name="Sork V.L."/>
            <person name="Fitz-Gibbon S.T."/>
            <person name="Puiu D."/>
            <person name="Crepeau M."/>
            <person name="Gugger P.F."/>
            <person name="Sherman R."/>
            <person name="Stevens K."/>
            <person name="Langley C.H."/>
            <person name="Pellegrini M."/>
            <person name="Salzberg S.L."/>
        </authorList>
    </citation>
    <scope>NUCLEOTIDE SEQUENCE [LARGE SCALE GENOMIC DNA]</scope>
    <source>
        <strain evidence="1 2">cv. SW786</strain>
    </source>
</reference>
<organism evidence="1 2">
    <name type="scientific">Quercus lobata</name>
    <name type="common">Valley oak</name>
    <dbReference type="NCBI Taxonomy" id="97700"/>
    <lineage>
        <taxon>Eukaryota</taxon>
        <taxon>Viridiplantae</taxon>
        <taxon>Streptophyta</taxon>
        <taxon>Embryophyta</taxon>
        <taxon>Tracheophyta</taxon>
        <taxon>Spermatophyta</taxon>
        <taxon>Magnoliopsida</taxon>
        <taxon>eudicotyledons</taxon>
        <taxon>Gunneridae</taxon>
        <taxon>Pentapetalae</taxon>
        <taxon>rosids</taxon>
        <taxon>fabids</taxon>
        <taxon>Fagales</taxon>
        <taxon>Fagaceae</taxon>
        <taxon>Quercus</taxon>
    </lineage>
</organism>
<dbReference type="EMBL" id="LRBV02000006">
    <property type="status" value="NOT_ANNOTATED_CDS"/>
    <property type="molecule type" value="Genomic_DNA"/>
</dbReference>